<sequence length="1727" mass="190976">MSYYQGSQYQQQQQPPAREGHWDQYNRWVPTSNGGAQQHYGGEYAQPQDQLHQYPGQSSYTQPPGGGGGGGGGAAVQALSAGHSYQDTYQSPRGTTFGSPIQVQQYNPQNYSQPAYSQPPQQAAYNPAAYAPTGQGQSPYAAQYNPAAFADASHHNAAAAGPVDPYGYSPGNYSQSSFSPRQPQQVQSPHSQFSPTSQHSEYSPQPQSQAFSYPQSPPPPPPPAHNAYQTQGGAQYGQTSTAPYPTEPYRPHGSLSQSGAGIGVPMPGMTQSDTWRPSPPSHSGFGTRHSPSPHYGSNLPSPPASSPGPTPPAHGAPSRSNTLDRHPQERPLPPQPARSPGSDYFQGSGISRTNTGVSSLSRDDEVDQLFDEVEGLVRNAGRSPSISISQAPFQAPRHAAAYSSQRGSQASRNGTANGHLSPVVRHHPGAEAAYSSDSDAEATQGLAMMQMADEEDRRQSSGSQMRFGTSGSLRMSRPQPPPPPEGSDSDGPAFAGADLSSFAGYDVPMSYGGGPAQLAAGGEVNGDAYSQPVSSQHSSMRRSHASQSSQMSRASYDYRSDQIHPFPAFNPAARVEVGGTGGLEEPSATGRRQSYDEGDEYSFMESQLPDRFPDEPPDISFHQAGTSYPSRPLPAVPYPDDVLAPLQSESKSLPHLPGQPTYPGGPDAYVKDEKGQFVPRSSSLVSHSTTPLVTQPLRSKTDAEERRLRQQQARSSMYTTPEVTPANVGTDLPALGARRFMPSKLGAPDFKKCEQPWALSHLLKWLLQVTNSEVYTELKEAEVKEALVALFTHKVPTMNIADAEVLSNRVVDDMFVAGTLVITEEWVKIVPGPFSGVIFQLTQHGCYAPTVHDHLIQSSRCYAPRCQRTLRKINLAAAPTRTLQGWAEYYELKKEDVEGKDKKEVERQNVLHEIVQTEERYMVNLDVLRTLYRDSLARADPPIIAPKRQEKFIQSVFGMVDAVKQANEEHLLPQLKYRQQEQGPWIVGFSDIFRQWVRKARSAYIDYANEFPKADHMVREEMDRNIEFRNFTMKMIRDERSERLSLDSFLKSPISRLQRYTLLLGTVLRNMKEDSHEKANLQLALDEVKAVTLECDGRVAEMQRKIDLHDLGQRLVLRPGMQKEVELNLEHFGRQLIHRGDLQRMGSNRFTWLDCHALLFDHYLVLAKTVAQRVGEGGKMDRYDVSRLPIPMDLLQLDSVNEPPVQKSTYLKGLSVGRSATPNEPTTLGRTPSNQAAVPGGLVHVNTSMSANSLNPTTSLEGKDSDRILYPFRIKHLGRDTYQLFALTEQARKDWVDKLIIAKTKHAAALHAQNAEPFRLRVMADSAFVFDQFANNGKGVVIKGTPVDRAVKEVEHRFKDTGRPGPICRARVNCAASFSTPYPGKQMVAVGTDYGVYVAELDNPRGWTKAINMSRVTQVAVLEEFNLFLLISDKSLIAYHLDVVCPNERNGPTPANDSSRKAPQKLSGSRDVGFFVTGKMKDRTLVFYKKRENLNSVFKVLEPVYQKSTEKRSRAAGLLKRGNTEFFREYDEFYIPTECNSINLFQSSLAVGTSRGFEVLTLDKKQPWSVPELKTDHVQNIATTIKDMRPICMLRLSEQEFILCYEKCAVYANKHGEVSRSVVMNFVGNAQHAALYGPYLVLFDNDFVEIRNAQNGRLKQIIAGREVKCLDDGTNWSANGTTEQKANGVVNGFTAAAGRTLKLVMQHPEMDRNQIVVELLLNENMKE</sequence>
<dbReference type="Proteomes" id="UP000016933">
    <property type="component" value="Unassembled WGS sequence"/>
</dbReference>
<dbReference type="Pfam" id="PF15405">
    <property type="entry name" value="PH_5"/>
    <property type="match status" value="1"/>
</dbReference>
<evidence type="ECO:0000259" key="6">
    <source>
        <dbReference type="PROSITE" id="PS50219"/>
    </source>
</evidence>
<dbReference type="PROSITE" id="PS50219">
    <property type="entry name" value="CNH"/>
    <property type="match status" value="1"/>
</dbReference>
<dbReference type="Gene3D" id="2.30.29.30">
    <property type="entry name" value="Pleckstrin-homology domain (PH domain)/Phosphotyrosine-binding domain (PTB)"/>
    <property type="match status" value="1"/>
</dbReference>
<feature type="compositionally biased region" description="Polar residues" evidence="3">
    <location>
        <begin position="460"/>
        <end position="473"/>
    </location>
</feature>
<accession>N1PU00</accession>
<dbReference type="HOGENOM" id="CLU_001083_2_0_1"/>
<dbReference type="InterPro" id="IPR057283">
    <property type="entry name" value="RGF3_WH"/>
</dbReference>
<feature type="domain" description="DH" evidence="5">
    <location>
        <begin position="906"/>
        <end position="1098"/>
    </location>
</feature>
<feature type="compositionally biased region" description="Polar residues" evidence="3">
    <location>
        <begin position="47"/>
        <end position="62"/>
    </location>
</feature>
<evidence type="ECO:0000313" key="7">
    <source>
        <dbReference type="EMBL" id="EME45830.1"/>
    </source>
</evidence>
<feature type="compositionally biased region" description="Low complexity" evidence="3">
    <location>
        <begin position="227"/>
        <end position="242"/>
    </location>
</feature>
<feature type="compositionally biased region" description="Polar residues" evidence="3">
    <location>
        <begin position="83"/>
        <end position="107"/>
    </location>
</feature>
<dbReference type="InterPro" id="IPR001849">
    <property type="entry name" value="PH_domain"/>
</dbReference>
<feature type="compositionally biased region" description="Low complexity" evidence="3">
    <location>
        <begin position="108"/>
        <end position="132"/>
    </location>
</feature>
<dbReference type="Pfam" id="PF00621">
    <property type="entry name" value="RhoGEF"/>
    <property type="match status" value="1"/>
</dbReference>
<keyword evidence="8" id="KW-1185">Reference proteome</keyword>
<feature type="compositionally biased region" description="Low complexity" evidence="3">
    <location>
        <begin position="174"/>
        <end position="195"/>
    </location>
</feature>
<gene>
    <name evidence="7" type="ORF">DOTSEDRAFT_71505</name>
</gene>
<dbReference type="SMART" id="SM00325">
    <property type="entry name" value="RhoGEF"/>
    <property type="match status" value="1"/>
</dbReference>
<dbReference type="OMA" id="DMFYHPG"/>
<feature type="region of interest" description="Disordered" evidence="3">
    <location>
        <begin position="158"/>
        <end position="363"/>
    </location>
</feature>
<feature type="compositionally biased region" description="Basic and acidic residues" evidence="3">
    <location>
        <begin position="699"/>
        <end position="708"/>
    </location>
</feature>
<feature type="region of interest" description="Disordered" evidence="3">
    <location>
        <begin position="1214"/>
        <end position="1235"/>
    </location>
</feature>
<evidence type="ECO:0000259" key="5">
    <source>
        <dbReference type="PROSITE" id="PS50010"/>
    </source>
</evidence>
<feature type="compositionally biased region" description="Gly residues" evidence="3">
    <location>
        <begin position="64"/>
        <end position="74"/>
    </location>
</feature>
<feature type="compositionally biased region" description="Low complexity" evidence="3">
    <location>
        <begin position="1"/>
        <end position="14"/>
    </location>
</feature>
<feature type="compositionally biased region" description="Polar residues" evidence="3">
    <location>
        <begin position="402"/>
        <end position="418"/>
    </location>
</feature>
<dbReference type="GO" id="GO:0005085">
    <property type="term" value="F:guanyl-nucleotide exchange factor activity"/>
    <property type="evidence" value="ECO:0007669"/>
    <property type="project" value="UniProtKB-KW"/>
</dbReference>
<feature type="compositionally biased region" description="Polar residues" evidence="3">
    <location>
        <begin position="1218"/>
        <end position="1235"/>
    </location>
</feature>
<dbReference type="Pfam" id="PF23582">
    <property type="entry name" value="WHD_RGF3"/>
    <property type="match status" value="1"/>
</dbReference>
<dbReference type="CDD" id="cd00160">
    <property type="entry name" value="RhoGEF"/>
    <property type="match status" value="1"/>
</dbReference>
<reference evidence="7 8" key="2">
    <citation type="journal article" date="2012" name="PLoS Pathog.">
        <title>Diverse lifestyles and strategies of plant pathogenesis encoded in the genomes of eighteen Dothideomycetes fungi.</title>
        <authorList>
            <person name="Ohm R.A."/>
            <person name="Feau N."/>
            <person name="Henrissat B."/>
            <person name="Schoch C.L."/>
            <person name="Horwitz B.A."/>
            <person name="Barry K.W."/>
            <person name="Condon B.J."/>
            <person name="Copeland A.C."/>
            <person name="Dhillon B."/>
            <person name="Glaser F."/>
            <person name="Hesse C.N."/>
            <person name="Kosti I."/>
            <person name="LaButti K."/>
            <person name="Lindquist E.A."/>
            <person name="Lucas S."/>
            <person name="Salamov A.A."/>
            <person name="Bradshaw R.E."/>
            <person name="Ciuffetti L."/>
            <person name="Hamelin R.C."/>
            <person name="Kema G.H.J."/>
            <person name="Lawrence C."/>
            <person name="Scott J.A."/>
            <person name="Spatafora J.W."/>
            <person name="Turgeon B.G."/>
            <person name="de Wit P.J.G.M."/>
            <person name="Zhong S."/>
            <person name="Goodwin S.B."/>
            <person name="Grigoriev I.V."/>
        </authorList>
    </citation>
    <scope>NUCLEOTIDE SEQUENCE [LARGE SCALE GENOMIC DNA]</scope>
    <source>
        <strain evidence="8">NZE10 / CBS 128990</strain>
    </source>
</reference>
<dbReference type="InterPro" id="IPR041675">
    <property type="entry name" value="PH_5"/>
</dbReference>
<feature type="compositionally biased region" description="Pro residues" evidence="3">
    <location>
        <begin position="215"/>
        <end position="224"/>
    </location>
</feature>
<feature type="compositionally biased region" description="Polar residues" evidence="3">
    <location>
        <begin position="680"/>
        <end position="698"/>
    </location>
</feature>
<reference evidence="8" key="1">
    <citation type="journal article" date="2012" name="PLoS Genet.">
        <title>The genomes of the fungal plant pathogens Cladosporium fulvum and Dothistroma septosporum reveal adaptation to different hosts and lifestyles but also signatures of common ancestry.</title>
        <authorList>
            <person name="de Wit P.J.G.M."/>
            <person name="van der Burgt A."/>
            <person name="Oekmen B."/>
            <person name="Stergiopoulos I."/>
            <person name="Abd-Elsalam K.A."/>
            <person name="Aerts A.L."/>
            <person name="Bahkali A.H."/>
            <person name="Beenen H.G."/>
            <person name="Chettri P."/>
            <person name="Cox M.P."/>
            <person name="Datema E."/>
            <person name="de Vries R.P."/>
            <person name="Dhillon B."/>
            <person name="Ganley A.R."/>
            <person name="Griffiths S.A."/>
            <person name="Guo Y."/>
            <person name="Hamelin R.C."/>
            <person name="Henrissat B."/>
            <person name="Kabir M.S."/>
            <person name="Jashni M.K."/>
            <person name="Kema G."/>
            <person name="Klaubauf S."/>
            <person name="Lapidus A."/>
            <person name="Levasseur A."/>
            <person name="Lindquist E."/>
            <person name="Mehrabi R."/>
            <person name="Ohm R.A."/>
            <person name="Owen T.J."/>
            <person name="Salamov A."/>
            <person name="Schwelm A."/>
            <person name="Schijlen E."/>
            <person name="Sun H."/>
            <person name="van den Burg H.A."/>
            <person name="van Ham R.C.H.J."/>
            <person name="Zhang S."/>
            <person name="Goodwin S.B."/>
            <person name="Grigoriev I.V."/>
            <person name="Collemare J."/>
            <person name="Bradshaw R.E."/>
        </authorList>
    </citation>
    <scope>NUCLEOTIDE SEQUENCE [LARGE SCALE GENOMIC DNA]</scope>
    <source>
        <strain evidence="8">NZE10 / CBS 128990</strain>
    </source>
</reference>
<feature type="compositionally biased region" description="Polar residues" evidence="3">
    <location>
        <begin position="382"/>
        <end position="392"/>
    </location>
</feature>
<dbReference type="SMART" id="SM00036">
    <property type="entry name" value="CNH"/>
    <property type="match status" value="1"/>
</dbReference>
<organism evidence="7 8">
    <name type="scientific">Dothistroma septosporum (strain NZE10 / CBS 128990)</name>
    <name type="common">Red band needle blight fungus</name>
    <name type="synonym">Mycosphaerella pini</name>
    <dbReference type="NCBI Taxonomy" id="675120"/>
    <lineage>
        <taxon>Eukaryota</taxon>
        <taxon>Fungi</taxon>
        <taxon>Dikarya</taxon>
        <taxon>Ascomycota</taxon>
        <taxon>Pezizomycotina</taxon>
        <taxon>Dothideomycetes</taxon>
        <taxon>Dothideomycetidae</taxon>
        <taxon>Mycosphaerellales</taxon>
        <taxon>Mycosphaerellaceae</taxon>
        <taxon>Dothistroma</taxon>
    </lineage>
</organism>
<feature type="compositionally biased region" description="Polar residues" evidence="3">
    <location>
        <begin position="348"/>
        <end position="360"/>
    </location>
</feature>
<protein>
    <submittedName>
        <fullName evidence="7">Uncharacterized protein</fullName>
    </submittedName>
</protein>
<dbReference type="SUPFAM" id="SSF48065">
    <property type="entry name" value="DBL homology domain (DH-domain)"/>
    <property type="match status" value="1"/>
</dbReference>
<dbReference type="InterPro" id="IPR052233">
    <property type="entry name" value="Rho-type_GEFs"/>
</dbReference>
<dbReference type="PROSITE" id="PS50010">
    <property type="entry name" value="DH_2"/>
    <property type="match status" value="1"/>
</dbReference>
<evidence type="ECO:0000313" key="8">
    <source>
        <dbReference type="Proteomes" id="UP000016933"/>
    </source>
</evidence>
<dbReference type="EMBL" id="KB446538">
    <property type="protein sequence ID" value="EME45830.1"/>
    <property type="molecule type" value="Genomic_DNA"/>
</dbReference>
<feature type="compositionally biased region" description="Low complexity" evidence="3">
    <location>
        <begin position="545"/>
        <end position="555"/>
    </location>
</feature>
<dbReference type="eggNOG" id="KOG4305">
    <property type="taxonomic scope" value="Eukaryota"/>
</dbReference>
<dbReference type="InterPro" id="IPR011993">
    <property type="entry name" value="PH-like_dom_sf"/>
</dbReference>
<name>N1PU00_DOTSN</name>
<dbReference type="PROSITE" id="PS50003">
    <property type="entry name" value="PH_DOMAIN"/>
    <property type="match status" value="1"/>
</dbReference>
<feature type="compositionally biased region" description="Low complexity" evidence="3">
    <location>
        <begin position="202"/>
        <end position="214"/>
    </location>
</feature>
<keyword evidence="1" id="KW-0597">Phosphoprotein</keyword>
<keyword evidence="2" id="KW-0344">Guanine-nucleotide releasing factor</keyword>
<dbReference type="Gene3D" id="1.20.900.10">
    <property type="entry name" value="Dbl homology (DH) domain"/>
    <property type="match status" value="1"/>
</dbReference>
<feature type="domain" description="CNH" evidence="6">
    <location>
        <begin position="1369"/>
        <end position="1677"/>
    </location>
</feature>
<dbReference type="InterPro" id="IPR001180">
    <property type="entry name" value="CNH_dom"/>
</dbReference>
<evidence type="ECO:0000256" key="3">
    <source>
        <dbReference type="SAM" id="MobiDB-lite"/>
    </source>
</evidence>
<dbReference type="PANTHER" id="PTHR46572:SF1">
    <property type="entry name" value="RHO1 GUANINE NUCLEOTIDE EXCHANGE FACTOR TUS1"/>
    <property type="match status" value="1"/>
</dbReference>
<dbReference type="OrthoDB" id="660555at2759"/>
<dbReference type="InterPro" id="IPR035899">
    <property type="entry name" value="DBL_dom_sf"/>
</dbReference>
<evidence type="ECO:0000256" key="1">
    <source>
        <dbReference type="ARBA" id="ARBA00022553"/>
    </source>
</evidence>
<dbReference type="Pfam" id="PF00780">
    <property type="entry name" value="CNH"/>
    <property type="match status" value="1"/>
</dbReference>
<feature type="region of interest" description="Disordered" evidence="3">
    <location>
        <begin position="1"/>
        <end position="141"/>
    </location>
</feature>
<feature type="compositionally biased region" description="Pro residues" evidence="3">
    <location>
        <begin position="300"/>
        <end position="314"/>
    </location>
</feature>
<feature type="domain" description="PH" evidence="4">
    <location>
        <begin position="1135"/>
        <end position="1304"/>
    </location>
</feature>
<feature type="region of interest" description="Disordered" evidence="3">
    <location>
        <begin position="680"/>
        <end position="728"/>
    </location>
</feature>
<dbReference type="InterPro" id="IPR000219">
    <property type="entry name" value="DH_dom"/>
</dbReference>
<dbReference type="PANTHER" id="PTHR46572">
    <property type="entry name" value="RHO1 GDP-GTP EXCHANGE PROTEIN 1-RELATED"/>
    <property type="match status" value="1"/>
</dbReference>
<dbReference type="STRING" id="675120.N1PU00"/>
<dbReference type="SUPFAM" id="SSF50729">
    <property type="entry name" value="PH domain-like"/>
    <property type="match status" value="1"/>
</dbReference>
<dbReference type="SMART" id="SM00233">
    <property type="entry name" value="PH"/>
    <property type="match status" value="1"/>
</dbReference>
<proteinExistence type="predicted"/>
<feature type="region of interest" description="Disordered" evidence="3">
    <location>
        <begin position="378"/>
        <end position="642"/>
    </location>
</feature>
<evidence type="ECO:0000256" key="2">
    <source>
        <dbReference type="ARBA" id="ARBA00022658"/>
    </source>
</evidence>
<evidence type="ECO:0000259" key="4">
    <source>
        <dbReference type="PROSITE" id="PS50003"/>
    </source>
</evidence>